<keyword evidence="1" id="KW-0812">Transmembrane</keyword>
<keyword evidence="1" id="KW-1133">Transmembrane helix</keyword>
<feature type="chain" id="PRO_5016077799" evidence="2">
    <location>
        <begin position="22"/>
        <end position="70"/>
    </location>
</feature>
<keyword evidence="1" id="KW-0472">Membrane</keyword>
<accession>A0A2W5PW52</accession>
<keyword evidence="2" id="KW-0732">Signal</keyword>
<protein>
    <submittedName>
        <fullName evidence="3">Uncharacterized protein</fullName>
    </submittedName>
</protein>
<dbReference type="AlphaFoldDB" id="A0A2W5PW52"/>
<gene>
    <name evidence="3" type="ORF">DI556_12955</name>
</gene>
<name>A0A2W5PW52_RHOSU</name>
<evidence type="ECO:0000256" key="2">
    <source>
        <dbReference type="SAM" id="SignalP"/>
    </source>
</evidence>
<organism evidence="3 4">
    <name type="scientific">Rhodovulum sulfidophilum</name>
    <name type="common">Rhodobacter sulfidophilus</name>
    <dbReference type="NCBI Taxonomy" id="35806"/>
    <lineage>
        <taxon>Bacteria</taxon>
        <taxon>Pseudomonadati</taxon>
        <taxon>Pseudomonadota</taxon>
        <taxon>Alphaproteobacteria</taxon>
        <taxon>Rhodobacterales</taxon>
        <taxon>Paracoccaceae</taxon>
        <taxon>Rhodovulum</taxon>
    </lineage>
</organism>
<feature type="transmembrane region" description="Helical" evidence="1">
    <location>
        <begin position="31"/>
        <end position="54"/>
    </location>
</feature>
<evidence type="ECO:0000313" key="3">
    <source>
        <dbReference type="EMBL" id="PZQ49047.1"/>
    </source>
</evidence>
<reference evidence="3 4" key="1">
    <citation type="submission" date="2017-08" db="EMBL/GenBank/DDBJ databases">
        <title>Infants hospitalized years apart are colonized by the same room-sourced microbial strains.</title>
        <authorList>
            <person name="Brooks B."/>
            <person name="Olm M.R."/>
            <person name="Firek B.A."/>
            <person name="Baker R."/>
            <person name="Thomas B.C."/>
            <person name="Morowitz M.J."/>
            <person name="Banfield J.F."/>
        </authorList>
    </citation>
    <scope>NUCLEOTIDE SEQUENCE [LARGE SCALE GENOMIC DNA]</scope>
    <source>
        <strain evidence="3">S2_005_002_R2_34</strain>
    </source>
</reference>
<evidence type="ECO:0000313" key="4">
    <source>
        <dbReference type="Proteomes" id="UP000249185"/>
    </source>
</evidence>
<dbReference type="EMBL" id="QFPW01000009">
    <property type="protein sequence ID" value="PZQ49047.1"/>
    <property type="molecule type" value="Genomic_DNA"/>
</dbReference>
<proteinExistence type="predicted"/>
<dbReference type="Proteomes" id="UP000249185">
    <property type="component" value="Unassembled WGS sequence"/>
</dbReference>
<evidence type="ECO:0000256" key="1">
    <source>
        <dbReference type="SAM" id="Phobius"/>
    </source>
</evidence>
<feature type="signal peptide" evidence="2">
    <location>
        <begin position="1"/>
        <end position="21"/>
    </location>
</feature>
<comment type="caution">
    <text evidence="3">The sequence shown here is derived from an EMBL/GenBank/DDBJ whole genome shotgun (WGS) entry which is preliminary data.</text>
</comment>
<sequence length="70" mass="6966">MKPQLVAGLLFSIIVSAGAAAATLAAGWGPLAAVAAYSLAGSLTLVPGAVWAAYAPEPEPRVKRHKAVVA</sequence>